<dbReference type="CDD" id="cd01574">
    <property type="entry name" value="PBP1_LacI"/>
    <property type="match status" value="1"/>
</dbReference>
<dbReference type="PRINTS" id="PR00036">
    <property type="entry name" value="HTHLACI"/>
</dbReference>
<dbReference type="EMBL" id="CP094528">
    <property type="protein sequence ID" value="UOE44014.1"/>
    <property type="molecule type" value="Genomic_DNA"/>
</dbReference>
<dbReference type="InterPro" id="IPR000843">
    <property type="entry name" value="HTH_LacI"/>
</dbReference>
<name>A0ABY4BY14_9MICO</name>
<proteinExistence type="predicted"/>
<dbReference type="SUPFAM" id="SSF47413">
    <property type="entry name" value="lambda repressor-like DNA-binding domains"/>
    <property type="match status" value="1"/>
</dbReference>
<dbReference type="Pfam" id="PF00356">
    <property type="entry name" value="LacI"/>
    <property type="match status" value="1"/>
</dbReference>
<accession>A0ABY4BY14</accession>
<keyword evidence="6" id="KW-1185">Reference proteome</keyword>
<gene>
    <name evidence="5" type="ORF">MTO99_17950</name>
</gene>
<dbReference type="PROSITE" id="PS50932">
    <property type="entry name" value="HTH_LACI_2"/>
    <property type="match status" value="1"/>
</dbReference>
<evidence type="ECO:0000259" key="4">
    <source>
        <dbReference type="PROSITE" id="PS50932"/>
    </source>
</evidence>
<evidence type="ECO:0000256" key="3">
    <source>
        <dbReference type="ARBA" id="ARBA00023163"/>
    </source>
</evidence>
<dbReference type="Pfam" id="PF13377">
    <property type="entry name" value="Peripla_BP_3"/>
    <property type="match status" value="1"/>
</dbReference>
<dbReference type="SMART" id="SM00354">
    <property type="entry name" value="HTH_LACI"/>
    <property type="match status" value="1"/>
</dbReference>
<evidence type="ECO:0000313" key="6">
    <source>
        <dbReference type="Proteomes" id="UP000832097"/>
    </source>
</evidence>
<dbReference type="InterPro" id="IPR028082">
    <property type="entry name" value="Peripla_BP_I"/>
</dbReference>
<feature type="domain" description="HTH lacI-type" evidence="4">
    <location>
        <begin position="19"/>
        <end position="73"/>
    </location>
</feature>
<sequence>MTGTDAANSAGGEASAALPTMFDVARLAGVSHMTVSRVVNDRPGVAEATRARVEAAIAQLRYHPSSSARIMAGSRSGALGLILAGRPDFGPSSAALGFTEAALEAGYTVSQVSMREVGETTLADAVRRLEQQRAEAIVLISGERAGVEMLRHLRPRVPVVAVASADEPGVHRVSLDQYAGAVLAVEHLVALGHREIRHIAGPDDSMDAAERRRAWADTLRAHGLEPRDPLVGDWTSASGAAAGRVLARDAAATAVFAGNDQMALGLLHAYRSAGVRVPEDVSVVGFDDVPEAAYFTPPLTTMRQDFDTLGRDVLATVLDGLRDESTSRSVPAERTRRVPVLVERDSTAVSAGR</sequence>
<evidence type="ECO:0000256" key="1">
    <source>
        <dbReference type="ARBA" id="ARBA00023015"/>
    </source>
</evidence>
<dbReference type="GO" id="GO:0003677">
    <property type="term" value="F:DNA binding"/>
    <property type="evidence" value="ECO:0007669"/>
    <property type="project" value="UniProtKB-KW"/>
</dbReference>
<keyword evidence="1" id="KW-0805">Transcription regulation</keyword>
<dbReference type="PANTHER" id="PTHR30146:SF153">
    <property type="entry name" value="LACTOSE OPERON REPRESSOR"/>
    <property type="match status" value="1"/>
</dbReference>
<dbReference type="Proteomes" id="UP000832097">
    <property type="component" value="Chromosome"/>
</dbReference>
<dbReference type="InterPro" id="IPR010982">
    <property type="entry name" value="Lambda_DNA-bd_dom_sf"/>
</dbReference>
<evidence type="ECO:0000313" key="5">
    <source>
        <dbReference type="EMBL" id="UOE44014.1"/>
    </source>
</evidence>
<dbReference type="SUPFAM" id="SSF53822">
    <property type="entry name" value="Periplasmic binding protein-like I"/>
    <property type="match status" value="1"/>
</dbReference>
<dbReference type="Gene3D" id="3.40.50.2300">
    <property type="match status" value="2"/>
</dbReference>
<reference evidence="5 6" key="1">
    <citation type="submission" date="2022-03" db="EMBL/GenBank/DDBJ databases">
        <title>Mucilaginibacter sp. isolated from the gut of Protaetia brevitarsis seulensis larvae.</title>
        <authorList>
            <person name="Won M."/>
            <person name="Kim S.-J."/>
            <person name="Kwon S.-W."/>
        </authorList>
    </citation>
    <scope>NUCLEOTIDE SEQUENCE [LARGE SCALE GENOMIC DNA]</scope>
    <source>
        <strain evidence="5 6">CFWR-12</strain>
    </source>
</reference>
<dbReference type="Gene3D" id="1.10.260.40">
    <property type="entry name" value="lambda repressor-like DNA-binding domains"/>
    <property type="match status" value="1"/>
</dbReference>
<dbReference type="CDD" id="cd01392">
    <property type="entry name" value="HTH_LacI"/>
    <property type="match status" value="1"/>
</dbReference>
<keyword evidence="2 5" id="KW-0238">DNA-binding</keyword>
<dbReference type="PANTHER" id="PTHR30146">
    <property type="entry name" value="LACI-RELATED TRANSCRIPTIONAL REPRESSOR"/>
    <property type="match status" value="1"/>
</dbReference>
<dbReference type="InterPro" id="IPR046335">
    <property type="entry name" value="LacI/GalR-like_sensor"/>
</dbReference>
<dbReference type="PROSITE" id="PS00356">
    <property type="entry name" value="HTH_LACI_1"/>
    <property type="match status" value="1"/>
</dbReference>
<dbReference type="RefSeq" id="WP_243555539.1">
    <property type="nucleotide sequence ID" value="NZ_CP094528.1"/>
</dbReference>
<protein>
    <submittedName>
        <fullName evidence="5">LacI family DNA-binding transcriptional regulator</fullName>
    </submittedName>
</protein>
<keyword evidence="3" id="KW-0804">Transcription</keyword>
<evidence type="ECO:0000256" key="2">
    <source>
        <dbReference type="ARBA" id="ARBA00023125"/>
    </source>
</evidence>
<organism evidence="5 6">
    <name type="scientific">Agromyces larvae</name>
    <dbReference type="NCBI Taxonomy" id="2929802"/>
    <lineage>
        <taxon>Bacteria</taxon>
        <taxon>Bacillati</taxon>
        <taxon>Actinomycetota</taxon>
        <taxon>Actinomycetes</taxon>
        <taxon>Micrococcales</taxon>
        <taxon>Microbacteriaceae</taxon>
        <taxon>Agromyces</taxon>
    </lineage>
</organism>